<dbReference type="InterPro" id="IPR009057">
    <property type="entry name" value="Homeodomain-like_sf"/>
</dbReference>
<dbReference type="CDD" id="cd11660">
    <property type="entry name" value="SANT_TRF"/>
    <property type="match status" value="1"/>
</dbReference>
<gene>
    <name evidence="4" type="ORF">g.61376</name>
</gene>
<organism evidence="4">
    <name type="scientific">Auxenochlorella protothecoides</name>
    <name type="common">Green microalga</name>
    <name type="synonym">Chlorella protothecoides</name>
    <dbReference type="NCBI Taxonomy" id="3075"/>
    <lineage>
        <taxon>Eukaryota</taxon>
        <taxon>Viridiplantae</taxon>
        <taxon>Chlorophyta</taxon>
        <taxon>core chlorophytes</taxon>
        <taxon>Trebouxiophyceae</taxon>
        <taxon>Chlorellales</taxon>
        <taxon>Chlorellaceae</taxon>
        <taxon>Auxenochlorella</taxon>
    </lineage>
</organism>
<reference evidence="4" key="1">
    <citation type="submission" date="2015-08" db="EMBL/GenBank/DDBJ databases">
        <authorList>
            <person name="Babu N.S."/>
            <person name="Beckwith C.J."/>
            <person name="Beseler K.G."/>
            <person name="Brison A."/>
            <person name="Carone J.V."/>
            <person name="Caskin T.P."/>
            <person name="Diamond M."/>
            <person name="Durham M.E."/>
            <person name="Foxe J.M."/>
            <person name="Go M."/>
            <person name="Henderson B.A."/>
            <person name="Jones I.B."/>
            <person name="McGettigan J.A."/>
            <person name="Micheletti S.J."/>
            <person name="Nasrallah M.E."/>
            <person name="Ortiz D."/>
            <person name="Piller C.R."/>
            <person name="Privatt S.R."/>
            <person name="Schneider S.L."/>
            <person name="Sharp S."/>
            <person name="Smith T.C."/>
            <person name="Stanton J.D."/>
            <person name="Ullery H.E."/>
            <person name="Wilson R.J."/>
            <person name="Serrano M.G."/>
            <person name="Buck G."/>
            <person name="Lee V."/>
            <person name="Wang Y."/>
            <person name="Carvalho R."/>
            <person name="Voegtly L."/>
            <person name="Shi R."/>
            <person name="Duckworth R."/>
            <person name="Johnson A."/>
            <person name="Loviza R."/>
            <person name="Walstead R."/>
            <person name="Shah Z."/>
            <person name="Kiflezghi M."/>
            <person name="Wade K."/>
            <person name="Ball S.L."/>
            <person name="Bradley K.W."/>
            <person name="Asai D.J."/>
            <person name="Bowman C.A."/>
            <person name="Russell D.A."/>
            <person name="Pope W.H."/>
            <person name="Jacobs-Sera D."/>
            <person name="Hendrix R.W."/>
            <person name="Hatfull G.F."/>
        </authorList>
    </citation>
    <scope>NUCLEOTIDE SEQUENCE</scope>
</reference>
<feature type="region of interest" description="Disordered" evidence="1">
    <location>
        <begin position="469"/>
        <end position="511"/>
    </location>
</feature>
<feature type="region of interest" description="Disordered" evidence="1">
    <location>
        <begin position="387"/>
        <end position="411"/>
    </location>
</feature>
<protein>
    <submittedName>
        <fullName evidence="4">Uncharacterized protein</fullName>
    </submittedName>
</protein>
<dbReference type="PANTHER" id="PTHR47122:SF8">
    <property type="entry name" value="MYB-LIKE DOMAIN-CONTAINING PROTEIN"/>
    <property type="match status" value="1"/>
</dbReference>
<dbReference type="PROSITE" id="PS51294">
    <property type="entry name" value="HTH_MYB"/>
    <property type="match status" value="1"/>
</dbReference>
<accession>A0A1D1ZY15</accession>
<sequence length="599" mass="61299">LPNPERRRVHTPHLIRLLRGAILPPGALAAMDVLCFEPDTSRLASLLDTDEDVLDFWSCLGPPEGPKPYRASTPANVPLHASAPLAIAGGRRALAVTLQNDSAESAATMLGSSYGDREDPGLGRALSSSTWVPQAPSPGQWPVTYEPAPQYSLPPGLRPAATPAQTAYQCQYYGAPAPGPASCPCCSLQYMGQHAPQYAPQYPPIPPPPHVWGGPPAAEESPAWQYRQQLAAAEHATPLPTPMSALEMFDAAAAAPPPAAVPGSEGSTMHGGRSRGSSYSGCDQGSVVGAMETAASLDILSFEDSEEEALHLDDGGGAGLGAWSAAPGPGDAQGPRRWGPHAAPPAPPAPRGHPFTQHHGGRSVPASPAGAPRGLALRATVQLKRSASARRLGGGHHGEGEGDGSAHGGASYASYASGPAGLAPLGGDHRHASSSHLAAAGDGRPVRQAARRSMALAAATAAAEAWEEDGAGGGLSGGEGEDACSAGLDGSGGSARGGAGGAKKKHNPWSAEETRALVEGVRGVGAGKWAEIKRTASSAVVSLLSTRSAVDLKDKWRNLTRVARLPKAQLKARLAKGSEVPLELILEVKELLDATPRAE</sequence>
<feature type="domain" description="HTH myb-type" evidence="3">
    <location>
        <begin position="501"/>
        <end position="564"/>
    </location>
</feature>
<dbReference type="InterPro" id="IPR017930">
    <property type="entry name" value="Myb_dom"/>
</dbReference>
<proteinExistence type="predicted"/>
<dbReference type="PROSITE" id="PS50090">
    <property type="entry name" value="MYB_LIKE"/>
    <property type="match status" value="1"/>
</dbReference>
<name>A0A1D1ZY15_AUXPR</name>
<dbReference type="PANTHER" id="PTHR47122">
    <property type="entry name" value="MYB-LIKE DNA-BINDING DOMAIN CONTAINING PROTEIN, EXPRESSED"/>
    <property type="match status" value="1"/>
</dbReference>
<feature type="region of interest" description="Disordered" evidence="1">
    <location>
        <begin position="423"/>
        <end position="446"/>
    </location>
</feature>
<dbReference type="SUPFAM" id="SSF46689">
    <property type="entry name" value="Homeodomain-like"/>
    <property type="match status" value="1"/>
</dbReference>
<dbReference type="EMBL" id="GDKF01006782">
    <property type="protein sequence ID" value="JAT71840.1"/>
    <property type="molecule type" value="Transcribed_RNA"/>
</dbReference>
<evidence type="ECO:0000256" key="1">
    <source>
        <dbReference type="SAM" id="MobiDB-lite"/>
    </source>
</evidence>
<evidence type="ECO:0000259" key="3">
    <source>
        <dbReference type="PROSITE" id="PS51294"/>
    </source>
</evidence>
<feature type="region of interest" description="Disordered" evidence="1">
    <location>
        <begin position="255"/>
        <end position="283"/>
    </location>
</feature>
<dbReference type="AlphaFoldDB" id="A0A1D1ZY15"/>
<feature type="compositionally biased region" description="Low complexity" evidence="1">
    <location>
        <begin position="321"/>
        <end position="341"/>
    </location>
</feature>
<evidence type="ECO:0000313" key="4">
    <source>
        <dbReference type="EMBL" id="JAT71840.1"/>
    </source>
</evidence>
<feature type="domain" description="Myb-like" evidence="2">
    <location>
        <begin position="501"/>
        <end position="560"/>
    </location>
</feature>
<feature type="compositionally biased region" description="Gly residues" evidence="1">
    <location>
        <begin position="489"/>
        <end position="501"/>
    </location>
</feature>
<feature type="region of interest" description="Disordered" evidence="1">
    <location>
        <begin position="308"/>
        <end position="371"/>
    </location>
</feature>
<dbReference type="SMART" id="SM00717">
    <property type="entry name" value="SANT"/>
    <property type="match status" value="1"/>
</dbReference>
<dbReference type="Pfam" id="PF00249">
    <property type="entry name" value="Myb_DNA-binding"/>
    <property type="match status" value="1"/>
</dbReference>
<dbReference type="InterPro" id="IPR001005">
    <property type="entry name" value="SANT/Myb"/>
</dbReference>
<feature type="compositionally biased region" description="Pro residues" evidence="1">
    <location>
        <begin position="342"/>
        <end position="351"/>
    </location>
</feature>
<evidence type="ECO:0000259" key="2">
    <source>
        <dbReference type="PROSITE" id="PS50090"/>
    </source>
</evidence>
<dbReference type="Gene3D" id="1.10.246.220">
    <property type="match status" value="1"/>
</dbReference>
<feature type="non-terminal residue" evidence="4">
    <location>
        <position position="1"/>
    </location>
</feature>